<dbReference type="PANTHER" id="PTHR24148">
    <property type="entry name" value="ANKYRIN REPEAT DOMAIN-CONTAINING PROTEIN 39 HOMOLOG-RELATED"/>
    <property type="match status" value="1"/>
</dbReference>
<evidence type="ECO:0000313" key="4">
    <source>
        <dbReference type="Proteomes" id="UP000799757"/>
    </source>
</evidence>
<keyword evidence="1" id="KW-0472">Membrane</keyword>
<dbReference type="AlphaFoldDB" id="A0A6A6XB68"/>
<name>A0A6A6XB68_9PLEO</name>
<keyword evidence="1" id="KW-0812">Transmembrane</keyword>
<feature type="transmembrane region" description="Helical" evidence="1">
    <location>
        <begin position="42"/>
        <end position="60"/>
    </location>
</feature>
<proteinExistence type="predicted"/>
<feature type="domain" description="Heterokaryon incompatibility" evidence="2">
    <location>
        <begin position="1"/>
        <end position="101"/>
    </location>
</feature>
<evidence type="ECO:0000313" key="3">
    <source>
        <dbReference type="EMBL" id="KAF2793666.1"/>
    </source>
</evidence>
<reference evidence="3" key="1">
    <citation type="journal article" date="2020" name="Stud. Mycol.">
        <title>101 Dothideomycetes genomes: a test case for predicting lifestyles and emergence of pathogens.</title>
        <authorList>
            <person name="Haridas S."/>
            <person name="Albert R."/>
            <person name="Binder M."/>
            <person name="Bloem J."/>
            <person name="Labutti K."/>
            <person name="Salamov A."/>
            <person name="Andreopoulos B."/>
            <person name="Baker S."/>
            <person name="Barry K."/>
            <person name="Bills G."/>
            <person name="Bluhm B."/>
            <person name="Cannon C."/>
            <person name="Castanera R."/>
            <person name="Culley D."/>
            <person name="Daum C."/>
            <person name="Ezra D."/>
            <person name="Gonzalez J."/>
            <person name="Henrissat B."/>
            <person name="Kuo A."/>
            <person name="Liang C."/>
            <person name="Lipzen A."/>
            <person name="Lutzoni F."/>
            <person name="Magnuson J."/>
            <person name="Mondo S."/>
            <person name="Nolan M."/>
            <person name="Ohm R."/>
            <person name="Pangilinan J."/>
            <person name="Park H.-J."/>
            <person name="Ramirez L."/>
            <person name="Alfaro M."/>
            <person name="Sun H."/>
            <person name="Tritt A."/>
            <person name="Yoshinaga Y."/>
            <person name="Zwiers L.-H."/>
            <person name="Turgeon B."/>
            <person name="Goodwin S."/>
            <person name="Spatafora J."/>
            <person name="Crous P."/>
            <person name="Grigoriev I."/>
        </authorList>
    </citation>
    <scope>NUCLEOTIDE SEQUENCE</scope>
    <source>
        <strain evidence="3">CBS 109.77</strain>
    </source>
</reference>
<dbReference type="OrthoDB" id="194358at2759"/>
<dbReference type="Proteomes" id="UP000799757">
    <property type="component" value="Unassembled WGS sequence"/>
</dbReference>
<evidence type="ECO:0000259" key="2">
    <source>
        <dbReference type="Pfam" id="PF06985"/>
    </source>
</evidence>
<dbReference type="InterPro" id="IPR052895">
    <property type="entry name" value="HetReg/Transcr_Mod"/>
</dbReference>
<dbReference type="EMBL" id="MU001919">
    <property type="protein sequence ID" value="KAF2793666.1"/>
    <property type="molecule type" value="Genomic_DNA"/>
</dbReference>
<dbReference type="PANTHER" id="PTHR24148:SF73">
    <property type="entry name" value="HET DOMAIN PROTEIN (AFU_ORTHOLOGUE AFUA_8G01020)"/>
    <property type="match status" value="1"/>
</dbReference>
<organism evidence="3 4">
    <name type="scientific">Melanomma pulvis-pyrius CBS 109.77</name>
    <dbReference type="NCBI Taxonomy" id="1314802"/>
    <lineage>
        <taxon>Eukaryota</taxon>
        <taxon>Fungi</taxon>
        <taxon>Dikarya</taxon>
        <taxon>Ascomycota</taxon>
        <taxon>Pezizomycotina</taxon>
        <taxon>Dothideomycetes</taxon>
        <taxon>Pleosporomycetidae</taxon>
        <taxon>Pleosporales</taxon>
        <taxon>Melanommataceae</taxon>
        <taxon>Melanomma</taxon>
    </lineage>
</organism>
<keyword evidence="4" id="KW-1185">Reference proteome</keyword>
<evidence type="ECO:0000256" key="1">
    <source>
        <dbReference type="SAM" id="Phobius"/>
    </source>
</evidence>
<protein>
    <recommendedName>
        <fullName evidence="2">Heterokaryon incompatibility domain-containing protein</fullName>
    </recommendedName>
</protein>
<keyword evidence="1" id="KW-1133">Transmembrane helix</keyword>
<dbReference type="InterPro" id="IPR010730">
    <property type="entry name" value="HET"/>
</dbReference>
<accession>A0A6A6XB68</accession>
<dbReference type="Pfam" id="PF06985">
    <property type="entry name" value="HET"/>
    <property type="match status" value="1"/>
</dbReference>
<feature type="non-terminal residue" evidence="3">
    <location>
        <position position="1"/>
    </location>
</feature>
<gene>
    <name evidence="3" type="ORF">K505DRAFT_243860</name>
</gene>
<sequence length="111" mass="12709">WVDAICINQNGILEKNKEATRMIGIYENAARVVVWLGPQIDMTAIANMVWYLAIAIWPMLQEYHAQMQRAASRGDPDSMTINALADFFQRKWSTRIWIIQEIASAKEAIIV</sequence>